<dbReference type="InterPro" id="IPR015404">
    <property type="entry name" value="Vps5_C"/>
</dbReference>
<comment type="caution">
    <text evidence="13">The sequence shown here is derived from an EMBL/GenBank/DDBJ whole genome shotgun (WGS) entry which is preliminary data.</text>
</comment>
<evidence type="ECO:0000256" key="5">
    <source>
        <dbReference type="ARBA" id="ARBA00022448"/>
    </source>
</evidence>
<accession>A0A2P8ABJ1</accession>
<gene>
    <name evidence="13" type="ORF">B9Z65_9047</name>
</gene>
<dbReference type="EMBL" id="NHZQ01000037">
    <property type="protein sequence ID" value="PSK57845.1"/>
    <property type="molecule type" value="Genomic_DNA"/>
</dbReference>
<dbReference type="GO" id="GO:0005794">
    <property type="term" value="C:Golgi apparatus"/>
    <property type="evidence" value="ECO:0007669"/>
    <property type="project" value="UniProtKB-SubCell"/>
</dbReference>
<sequence length="640" mass="69784">MEDDSPWGDVPSRNQSTSTPTTPATEAPPSPDTVKSPVTSPKPNDAPAASTKKPGRGPHKARRFGTQSTTLEALDDSQGPLGPLGGDTAAVADDPPAPPQKESSPAAMPGRAPKPAPLKSGASSLRGMMESVNLEDEDAEGLDRRPRVPPPVDPPTPGEGQRRATPGSVSVEQAAKPTFEITVGDPHKVGDLTSSHTVYQVRTKVRYTQPPDEGGGEVWRKLTDIIQTSSKAYRNPEFTVSRRYRDFLWLFNQLHANNPGVVVPPPPEKQAVGRFDQNFVESRRQALERMLNKTTAHPILQHDGDLKLFLESESFNVDIKHKERKDVGLPETKGGMLSSIGLSVGGGTKFIEHDDWFHDRRIYLDALENQLKALLKSTDAVVAQRKALAESCSDFSNSLHSLALVELSPSLSGPLDGLSDVQLRIRDLNDRQAQQDVLTLGIVIDEYIRLIGSIKTAFTQRQKAFHAWHSAESSLAKLKASQDKLLRAGRTQQDRLSQMKADVGDAERRVHQARLLFEDMGRLMRGELERFEREKVEDFKSGVETFLESAVEAQKELIEIWETYLMQLDAEEDGSAPFAGVAVGSNGSQNGESQAGKAAGDAEDERPVSRATDASETLAASSTTDDDGTESRATTARDEE</sequence>
<comment type="similarity">
    <text evidence="4">Belongs to the sorting nexin family.</text>
</comment>
<dbReference type="Pfam" id="PF00787">
    <property type="entry name" value="PX"/>
    <property type="match status" value="1"/>
</dbReference>
<dbReference type="Proteomes" id="UP000243723">
    <property type="component" value="Unassembled WGS sequence"/>
</dbReference>
<dbReference type="GO" id="GO:0035091">
    <property type="term" value="F:phosphatidylinositol binding"/>
    <property type="evidence" value="ECO:0007669"/>
    <property type="project" value="InterPro"/>
</dbReference>
<feature type="region of interest" description="Disordered" evidence="11">
    <location>
        <begin position="577"/>
        <end position="640"/>
    </location>
</feature>
<dbReference type="GO" id="GO:0042147">
    <property type="term" value="P:retrograde transport, endosome to Golgi"/>
    <property type="evidence" value="ECO:0007669"/>
    <property type="project" value="TreeGrafter"/>
</dbReference>
<dbReference type="AlphaFoldDB" id="A0A2P8ABJ1"/>
<dbReference type="Pfam" id="PF09325">
    <property type="entry name" value="Vps5"/>
    <property type="match status" value="1"/>
</dbReference>
<evidence type="ECO:0000256" key="2">
    <source>
        <dbReference type="ARBA" id="ARBA00004496"/>
    </source>
</evidence>
<feature type="compositionally biased region" description="Polar residues" evidence="11">
    <location>
        <begin position="612"/>
        <end position="623"/>
    </location>
</feature>
<dbReference type="GO" id="GO:0005768">
    <property type="term" value="C:endosome"/>
    <property type="evidence" value="ECO:0007669"/>
    <property type="project" value="UniProtKB-ARBA"/>
</dbReference>
<organism evidence="13 14">
    <name type="scientific">Elsinoe australis</name>
    <dbReference type="NCBI Taxonomy" id="40998"/>
    <lineage>
        <taxon>Eukaryota</taxon>
        <taxon>Fungi</taxon>
        <taxon>Dikarya</taxon>
        <taxon>Ascomycota</taxon>
        <taxon>Pezizomycotina</taxon>
        <taxon>Dothideomycetes</taxon>
        <taxon>Dothideomycetidae</taxon>
        <taxon>Myriangiales</taxon>
        <taxon>Elsinoaceae</taxon>
        <taxon>Elsinoe</taxon>
    </lineage>
</organism>
<keyword evidence="6" id="KW-0963">Cytoplasm</keyword>
<dbReference type="SUPFAM" id="SSF64268">
    <property type="entry name" value="PX domain"/>
    <property type="match status" value="1"/>
</dbReference>
<dbReference type="PANTHER" id="PTHR10555">
    <property type="entry name" value="SORTING NEXIN"/>
    <property type="match status" value="1"/>
</dbReference>
<feature type="compositionally biased region" description="Basic residues" evidence="11">
    <location>
        <begin position="53"/>
        <end position="63"/>
    </location>
</feature>
<keyword evidence="10" id="KW-0472">Membrane</keyword>
<evidence type="ECO:0000313" key="13">
    <source>
        <dbReference type="EMBL" id="PSK57845.1"/>
    </source>
</evidence>
<feature type="compositionally biased region" description="Low complexity" evidence="11">
    <location>
        <begin position="16"/>
        <end position="25"/>
    </location>
</feature>
<dbReference type="PANTHER" id="PTHR10555:SF170">
    <property type="entry name" value="FI18122P1"/>
    <property type="match status" value="1"/>
</dbReference>
<feature type="compositionally biased region" description="Pro residues" evidence="11">
    <location>
        <begin position="148"/>
        <end position="157"/>
    </location>
</feature>
<name>A0A2P8ABJ1_9PEZI</name>
<keyword evidence="8" id="KW-0653">Protein transport</keyword>
<dbReference type="InterPro" id="IPR035803">
    <property type="entry name" value="BAR_Vps5"/>
</dbReference>
<dbReference type="GO" id="GO:0030904">
    <property type="term" value="C:retromer complex"/>
    <property type="evidence" value="ECO:0007669"/>
    <property type="project" value="UniProtKB-ARBA"/>
</dbReference>
<comment type="subcellular location">
    <subcellularLocation>
        <location evidence="2">Cytoplasm</location>
    </subcellularLocation>
    <subcellularLocation>
        <location evidence="3">Golgi apparatus</location>
    </subcellularLocation>
    <subcellularLocation>
        <location evidence="1">Membrane</location>
        <topology evidence="1">Peripheral membrane protein</topology>
        <orientation evidence="1">Cytoplasmic side</orientation>
    </subcellularLocation>
</comment>
<evidence type="ECO:0000256" key="7">
    <source>
        <dbReference type="ARBA" id="ARBA00022553"/>
    </source>
</evidence>
<evidence type="ECO:0000256" key="10">
    <source>
        <dbReference type="ARBA" id="ARBA00023136"/>
    </source>
</evidence>
<dbReference type="SMART" id="SM00312">
    <property type="entry name" value="PX"/>
    <property type="match status" value="1"/>
</dbReference>
<keyword evidence="5" id="KW-0813">Transport</keyword>
<dbReference type="OrthoDB" id="271164at2759"/>
<evidence type="ECO:0000256" key="11">
    <source>
        <dbReference type="SAM" id="MobiDB-lite"/>
    </source>
</evidence>
<reference evidence="13 14" key="1">
    <citation type="submission" date="2017-05" db="EMBL/GenBank/DDBJ databases">
        <title>Draft genome sequence of Elsinoe australis.</title>
        <authorList>
            <person name="Cheng Q."/>
        </authorList>
    </citation>
    <scope>NUCLEOTIDE SEQUENCE [LARGE SCALE GENOMIC DNA]</scope>
    <source>
        <strain evidence="13 14">NL1</strain>
    </source>
</reference>
<dbReference type="GO" id="GO:0005829">
    <property type="term" value="C:cytosol"/>
    <property type="evidence" value="ECO:0007669"/>
    <property type="project" value="GOC"/>
</dbReference>
<dbReference type="GO" id="GO:0015031">
    <property type="term" value="P:protein transport"/>
    <property type="evidence" value="ECO:0007669"/>
    <property type="project" value="UniProtKB-KW"/>
</dbReference>
<dbReference type="InterPro" id="IPR027267">
    <property type="entry name" value="AH/BAR_dom_sf"/>
</dbReference>
<keyword evidence="7" id="KW-0597">Phosphoprotein</keyword>
<evidence type="ECO:0000256" key="9">
    <source>
        <dbReference type="ARBA" id="ARBA00023034"/>
    </source>
</evidence>
<evidence type="ECO:0000256" key="8">
    <source>
        <dbReference type="ARBA" id="ARBA00022927"/>
    </source>
</evidence>
<dbReference type="PROSITE" id="PS50195">
    <property type="entry name" value="PX"/>
    <property type="match status" value="1"/>
</dbReference>
<dbReference type="STRING" id="40998.A0A2P8ABJ1"/>
<dbReference type="Gene3D" id="3.30.1520.10">
    <property type="entry name" value="Phox-like domain"/>
    <property type="match status" value="1"/>
</dbReference>
<dbReference type="FunFam" id="1.20.1270.60:FF:000022">
    <property type="entry name" value="Sorting nexin 3 protein"/>
    <property type="match status" value="1"/>
</dbReference>
<evidence type="ECO:0000256" key="4">
    <source>
        <dbReference type="ARBA" id="ARBA00010883"/>
    </source>
</evidence>
<keyword evidence="9" id="KW-0333">Golgi apparatus</keyword>
<evidence type="ECO:0000313" key="14">
    <source>
        <dbReference type="Proteomes" id="UP000243723"/>
    </source>
</evidence>
<proteinExistence type="inferred from homology"/>
<evidence type="ECO:0000256" key="1">
    <source>
        <dbReference type="ARBA" id="ARBA00004287"/>
    </source>
</evidence>
<dbReference type="SUPFAM" id="SSF103657">
    <property type="entry name" value="BAR/IMD domain-like"/>
    <property type="match status" value="1"/>
</dbReference>
<feature type="domain" description="PX" evidence="12">
    <location>
        <begin position="177"/>
        <end position="316"/>
    </location>
</feature>
<dbReference type="Gene3D" id="1.20.1270.60">
    <property type="entry name" value="Arfaptin homology (AH) domain/BAR domain"/>
    <property type="match status" value="1"/>
</dbReference>
<feature type="region of interest" description="Disordered" evidence="11">
    <location>
        <begin position="1"/>
        <end position="170"/>
    </location>
</feature>
<evidence type="ECO:0000259" key="12">
    <source>
        <dbReference type="PROSITE" id="PS50195"/>
    </source>
</evidence>
<dbReference type="InterPro" id="IPR001683">
    <property type="entry name" value="PX_dom"/>
</dbReference>
<evidence type="ECO:0000256" key="3">
    <source>
        <dbReference type="ARBA" id="ARBA00004555"/>
    </source>
</evidence>
<dbReference type="GO" id="GO:0045053">
    <property type="term" value="P:protein retention in Golgi apparatus"/>
    <property type="evidence" value="ECO:0007669"/>
    <property type="project" value="TreeGrafter"/>
</dbReference>
<protein>
    <submittedName>
        <fullName evidence="13">Vacuolar protein sorting-associated protein vps5</fullName>
    </submittedName>
</protein>
<keyword evidence="14" id="KW-1185">Reference proteome</keyword>
<evidence type="ECO:0000256" key="6">
    <source>
        <dbReference type="ARBA" id="ARBA00022490"/>
    </source>
</evidence>
<dbReference type="InterPro" id="IPR036871">
    <property type="entry name" value="PX_dom_sf"/>
</dbReference>
<dbReference type="CDD" id="cd07627">
    <property type="entry name" value="BAR_Vps5p"/>
    <property type="match status" value="1"/>
</dbReference>